<keyword evidence="13" id="KW-0239">DNA-directed DNA polymerase</keyword>
<dbReference type="InterPro" id="IPR050951">
    <property type="entry name" value="Retrovirus_Pol_polyprotein"/>
</dbReference>
<evidence type="ECO:0000313" key="23">
    <source>
        <dbReference type="Proteomes" id="UP000326396"/>
    </source>
</evidence>
<dbReference type="Pfam" id="PF17917">
    <property type="entry name" value="RT_RNaseH"/>
    <property type="match status" value="1"/>
</dbReference>
<evidence type="ECO:0000256" key="7">
    <source>
        <dbReference type="ARBA" id="ARBA00022750"/>
    </source>
</evidence>
<dbReference type="Proteomes" id="UP000326396">
    <property type="component" value="Linkage Group LG16"/>
</dbReference>
<dbReference type="Gene3D" id="3.30.70.270">
    <property type="match status" value="2"/>
</dbReference>
<keyword evidence="14" id="KW-0238">DNA-binding</keyword>
<dbReference type="EMBL" id="SZYD01000008">
    <property type="protein sequence ID" value="KAD5508625.1"/>
    <property type="molecule type" value="Genomic_DNA"/>
</dbReference>
<evidence type="ECO:0000256" key="4">
    <source>
        <dbReference type="ARBA" id="ARBA00022695"/>
    </source>
</evidence>
<dbReference type="GO" id="GO:0006508">
    <property type="term" value="P:proteolysis"/>
    <property type="evidence" value="ECO:0007669"/>
    <property type="project" value="UniProtKB-KW"/>
</dbReference>
<feature type="compositionally biased region" description="Basic residues" evidence="18">
    <location>
        <begin position="1"/>
        <end position="11"/>
    </location>
</feature>
<dbReference type="InterPro" id="IPR036397">
    <property type="entry name" value="RNaseH_sf"/>
</dbReference>
<evidence type="ECO:0000256" key="9">
    <source>
        <dbReference type="ARBA" id="ARBA00022801"/>
    </source>
</evidence>
<dbReference type="FunFam" id="3.10.10.10:FF:000007">
    <property type="entry name" value="Retrovirus-related Pol polyprotein from transposon 17.6-like Protein"/>
    <property type="match status" value="1"/>
</dbReference>
<keyword evidence="2" id="KW-0645">Protease</keyword>
<dbReference type="PANTHER" id="PTHR37984:SF5">
    <property type="entry name" value="PROTEIN NYNRIN-LIKE"/>
    <property type="match status" value="1"/>
</dbReference>
<gene>
    <name evidence="22" type="ORF">E3N88_16328</name>
</gene>
<dbReference type="Gene3D" id="3.30.420.10">
    <property type="entry name" value="Ribonuclease H-like superfamily/Ribonuclease H"/>
    <property type="match status" value="2"/>
</dbReference>
<evidence type="ECO:0000313" key="22">
    <source>
        <dbReference type="EMBL" id="KAD5508625.1"/>
    </source>
</evidence>
<dbReference type="InterPro" id="IPR012337">
    <property type="entry name" value="RNaseH-like_sf"/>
</dbReference>
<name>A0A5N6NZD5_9ASTR</name>
<proteinExistence type="predicted"/>
<dbReference type="GO" id="GO:0003677">
    <property type="term" value="F:DNA binding"/>
    <property type="evidence" value="ECO:0007669"/>
    <property type="project" value="UniProtKB-KW"/>
</dbReference>
<dbReference type="Pfam" id="PF17921">
    <property type="entry name" value="Integrase_H2C2"/>
    <property type="match status" value="1"/>
</dbReference>
<feature type="domain" description="CCHC-type" evidence="19">
    <location>
        <begin position="332"/>
        <end position="347"/>
    </location>
</feature>
<dbReference type="FunFam" id="3.10.20.370:FF:000001">
    <property type="entry name" value="Retrovirus-related Pol polyprotein from transposon 17.6-like protein"/>
    <property type="match status" value="1"/>
</dbReference>
<dbReference type="OrthoDB" id="2013610at2759"/>
<keyword evidence="5" id="KW-0540">Nuclease</keyword>
<dbReference type="GO" id="GO:0015074">
    <property type="term" value="P:DNA integration"/>
    <property type="evidence" value="ECO:0007669"/>
    <property type="project" value="UniProtKB-KW"/>
</dbReference>
<dbReference type="PROSITE" id="PS50158">
    <property type="entry name" value="ZF_CCHC"/>
    <property type="match status" value="1"/>
</dbReference>
<dbReference type="SUPFAM" id="SSF50630">
    <property type="entry name" value="Acid proteases"/>
    <property type="match status" value="1"/>
</dbReference>
<dbReference type="PROSITE" id="PS50878">
    <property type="entry name" value="RT_POL"/>
    <property type="match status" value="1"/>
</dbReference>
<dbReference type="GO" id="GO:0008270">
    <property type="term" value="F:zinc ion binding"/>
    <property type="evidence" value="ECO:0007669"/>
    <property type="project" value="UniProtKB-KW"/>
</dbReference>
<evidence type="ECO:0000259" key="19">
    <source>
        <dbReference type="PROSITE" id="PS50158"/>
    </source>
</evidence>
<dbReference type="Gene3D" id="1.10.340.70">
    <property type="match status" value="1"/>
</dbReference>
<evidence type="ECO:0000256" key="1">
    <source>
        <dbReference type="ARBA" id="ARBA00012493"/>
    </source>
</evidence>
<dbReference type="SUPFAM" id="SSF56672">
    <property type="entry name" value="DNA/RNA polymerases"/>
    <property type="match status" value="1"/>
</dbReference>
<dbReference type="GO" id="GO:0003964">
    <property type="term" value="F:RNA-directed DNA polymerase activity"/>
    <property type="evidence" value="ECO:0007669"/>
    <property type="project" value="UniProtKB-KW"/>
</dbReference>
<keyword evidence="16" id="KW-0863">Zinc-finger</keyword>
<keyword evidence="11" id="KW-0229">DNA integration</keyword>
<dbReference type="InterPro" id="IPR043128">
    <property type="entry name" value="Rev_trsase/Diguanyl_cyclase"/>
</dbReference>
<dbReference type="InterPro" id="IPR000477">
    <property type="entry name" value="RT_dom"/>
</dbReference>
<dbReference type="PANTHER" id="PTHR37984">
    <property type="entry name" value="PROTEIN CBG26694"/>
    <property type="match status" value="1"/>
</dbReference>
<dbReference type="Pfam" id="PF00078">
    <property type="entry name" value="RVT_1"/>
    <property type="match status" value="1"/>
</dbReference>
<feature type="region of interest" description="Disordered" evidence="18">
    <location>
        <begin position="1"/>
        <end position="27"/>
    </location>
</feature>
<evidence type="ECO:0000256" key="2">
    <source>
        <dbReference type="ARBA" id="ARBA00022670"/>
    </source>
</evidence>
<dbReference type="InterPro" id="IPR021109">
    <property type="entry name" value="Peptidase_aspartic_dom_sf"/>
</dbReference>
<evidence type="ECO:0000256" key="3">
    <source>
        <dbReference type="ARBA" id="ARBA00022679"/>
    </source>
</evidence>
<keyword evidence="8" id="KW-0255">Endonuclease</keyword>
<keyword evidence="15" id="KW-0233">DNA recombination</keyword>
<keyword evidence="3" id="KW-0808">Transferase</keyword>
<dbReference type="InterPro" id="IPR056924">
    <property type="entry name" value="SH3_Tf2-1"/>
</dbReference>
<keyword evidence="6" id="KW-0479">Metal-binding</keyword>
<evidence type="ECO:0000256" key="18">
    <source>
        <dbReference type="SAM" id="MobiDB-lite"/>
    </source>
</evidence>
<keyword evidence="7" id="KW-0064">Aspartyl protease</keyword>
<dbReference type="FunFam" id="3.30.420.10:FF:000032">
    <property type="entry name" value="Retrovirus-related Pol polyprotein from transposon 297-like Protein"/>
    <property type="match status" value="1"/>
</dbReference>
<dbReference type="Gene3D" id="4.10.60.10">
    <property type="entry name" value="Zinc finger, CCHC-type"/>
    <property type="match status" value="1"/>
</dbReference>
<keyword evidence="10" id="KW-0460">Magnesium</keyword>
<dbReference type="CDD" id="cd09274">
    <property type="entry name" value="RNase_HI_RT_Ty3"/>
    <property type="match status" value="1"/>
</dbReference>
<evidence type="ECO:0000256" key="12">
    <source>
        <dbReference type="ARBA" id="ARBA00022918"/>
    </source>
</evidence>
<dbReference type="FunFam" id="3.30.70.270:FF:000026">
    <property type="entry name" value="Transposon Ty3-G Gag-Pol polyprotein"/>
    <property type="match status" value="1"/>
</dbReference>
<dbReference type="Pfam" id="PF24626">
    <property type="entry name" value="SH3_Tf2-1"/>
    <property type="match status" value="1"/>
</dbReference>
<evidence type="ECO:0000259" key="21">
    <source>
        <dbReference type="PROSITE" id="PS50994"/>
    </source>
</evidence>
<accession>A0A5N6NZD5</accession>
<evidence type="ECO:0000256" key="17">
    <source>
        <dbReference type="SAM" id="Coils"/>
    </source>
</evidence>
<dbReference type="InterPro" id="IPR041588">
    <property type="entry name" value="Integrase_H2C2"/>
</dbReference>
<dbReference type="InterPro" id="IPR001584">
    <property type="entry name" value="Integrase_cat-core"/>
</dbReference>
<feature type="coiled-coil region" evidence="17">
    <location>
        <begin position="1328"/>
        <end position="1355"/>
    </location>
</feature>
<dbReference type="PROSITE" id="PS50994">
    <property type="entry name" value="INTEGRASE"/>
    <property type="match status" value="1"/>
</dbReference>
<dbReference type="SUPFAM" id="SSF57756">
    <property type="entry name" value="Retrovirus zinc finger-like domains"/>
    <property type="match status" value="1"/>
</dbReference>
<dbReference type="Pfam" id="PF08284">
    <property type="entry name" value="RVP_2"/>
    <property type="match status" value="1"/>
</dbReference>
<dbReference type="SUPFAM" id="SSF53098">
    <property type="entry name" value="Ribonuclease H-like"/>
    <property type="match status" value="1"/>
</dbReference>
<dbReference type="GO" id="GO:0003887">
    <property type="term" value="F:DNA-directed DNA polymerase activity"/>
    <property type="evidence" value="ECO:0007669"/>
    <property type="project" value="UniProtKB-KW"/>
</dbReference>
<organism evidence="22 23">
    <name type="scientific">Mikania micrantha</name>
    <name type="common">bitter vine</name>
    <dbReference type="NCBI Taxonomy" id="192012"/>
    <lineage>
        <taxon>Eukaryota</taxon>
        <taxon>Viridiplantae</taxon>
        <taxon>Streptophyta</taxon>
        <taxon>Embryophyta</taxon>
        <taxon>Tracheophyta</taxon>
        <taxon>Spermatophyta</taxon>
        <taxon>Magnoliopsida</taxon>
        <taxon>eudicotyledons</taxon>
        <taxon>Gunneridae</taxon>
        <taxon>Pentapetalae</taxon>
        <taxon>asterids</taxon>
        <taxon>campanulids</taxon>
        <taxon>Asterales</taxon>
        <taxon>Asteraceae</taxon>
        <taxon>Asteroideae</taxon>
        <taxon>Heliantheae alliance</taxon>
        <taxon>Eupatorieae</taxon>
        <taxon>Mikania</taxon>
    </lineage>
</organism>
<evidence type="ECO:0000256" key="5">
    <source>
        <dbReference type="ARBA" id="ARBA00022722"/>
    </source>
</evidence>
<dbReference type="CDD" id="cd01647">
    <property type="entry name" value="RT_LTR"/>
    <property type="match status" value="1"/>
</dbReference>
<dbReference type="GO" id="GO:0004519">
    <property type="term" value="F:endonuclease activity"/>
    <property type="evidence" value="ECO:0007669"/>
    <property type="project" value="UniProtKB-KW"/>
</dbReference>
<dbReference type="Pfam" id="PF19259">
    <property type="entry name" value="Ty3_capsid"/>
    <property type="match status" value="1"/>
</dbReference>
<dbReference type="GO" id="GO:0004190">
    <property type="term" value="F:aspartic-type endopeptidase activity"/>
    <property type="evidence" value="ECO:0007669"/>
    <property type="project" value="UniProtKB-KW"/>
</dbReference>
<keyword evidence="9" id="KW-0378">Hydrolase</keyword>
<feature type="compositionally biased region" description="Low complexity" evidence="18">
    <location>
        <begin position="50"/>
        <end position="68"/>
    </location>
</feature>
<evidence type="ECO:0000256" key="14">
    <source>
        <dbReference type="ARBA" id="ARBA00023125"/>
    </source>
</evidence>
<dbReference type="InterPro" id="IPR001878">
    <property type="entry name" value="Znf_CCHC"/>
</dbReference>
<evidence type="ECO:0000256" key="15">
    <source>
        <dbReference type="ARBA" id="ARBA00023172"/>
    </source>
</evidence>
<dbReference type="InterPro" id="IPR045358">
    <property type="entry name" value="Ty3_capsid"/>
</dbReference>
<evidence type="ECO:0000256" key="11">
    <source>
        <dbReference type="ARBA" id="ARBA00022908"/>
    </source>
</evidence>
<dbReference type="SMART" id="SM00343">
    <property type="entry name" value="ZnF_C2HC"/>
    <property type="match status" value="2"/>
</dbReference>
<dbReference type="InterPro" id="IPR043502">
    <property type="entry name" value="DNA/RNA_pol_sf"/>
</dbReference>
<evidence type="ECO:0000256" key="13">
    <source>
        <dbReference type="ARBA" id="ARBA00022932"/>
    </source>
</evidence>
<protein>
    <recommendedName>
        <fullName evidence="1">RNA-directed DNA polymerase</fullName>
        <ecNumber evidence="1">2.7.7.49</ecNumber>
    </recommendedName>
</protein>
<feature type="compositionally biased region" description="Low complexity" evidence="18">
    <location>
        <begin position="272"/>
        <end position="284"/>
    </location>
</feature>
<reference evidence="22 23" key="1">
    <citation type="submission" date="2019-05" db="EMBL/GenBank/DDBJ databases">
        <title>Mikania micrantha, genome provides insights into the molecular mechanism of rapid growth.</title>
        <authorList>
            <person name="Liu B."/>
        </authorList>
    </citation>
    <scope>NUCLEOTIDE SEQUENCE [LARGE SCALE GENOMIC DNA]</scope>
    <source>
        <strain evidence="22">NLD-2019</strain>
        <tissue evidence="22">Leaf</tissue>
    </source>
</reference>
<dbReference type="EC" id="2.7.7.49" evidence="1"/>
<dbReference type="InterPro" id="IPR041373">
    <property type="entry name" value="RT_RNaseH"/>
</dbReference>
<feature type="domain" description="Reverse transcriptase" evidence="20">
    <location>
        <begin position="622"/>
        <end position="801"/>
    </location>
</feature>
<keyword evidence="16" id="KW-0862">Zinc</keyword>
<feature type="region of interest" description="Disordered" evidence="18">
    <location>
        <begin position="49"/>
        <end position="74"/>
    </location>
</feature>
<feature type="region of interest" description="Disordered" evidence="18">
    <location>
        <begin position="254"/>
        <end position="302"/>
    </location>
</feature>
<dbReference type="Gene3D" id="2.40.70.10">
    <property type="entry name" value="Acid Proteases"/>
    <property type="match status" value="1"/>
</dbReference>
<evidence type="ECO:0000256" key="16">
    <source>
        <dbReference type="PROSITE-ProRule" id="PRU00047"/>
    </source>
</evidence>
<dbReference type="InterPro" id="IPR036875">
    <property type="entry name" value="Znf_CCHC_sf"/>
</dbReference>
<keyword evidence="4" id="KW-0548">Nucleotidyltransferase</keyword>
<keyword evidence="23" id="KW-1185">Reference proteome</keyword>
<sequence length="1511" mass="173845">MAPTKRGRKPKDKGPVDNTDTTIPMTPNDIEKLVEARIAAAIPGILARANSNSGNNNNNHNTNNSNTTDPETSNARKGCTYKHFMSCKPKDYYGNDGAIGLLKWIDKIQAVFRISECLETHKVRYAANSFQGKALNWWNNQIQARGVEEAESMGWEEFKALLLEEYCPINELQKLENEFWHLTMKGAELMAYNDRFHELSSLLPHMVNSEDRKIERYIWGLAPQIGSMVTASKPTTLKGAILLAGQLRDHLVRNNAFENKNSGEKRKIDNPTSSNHTNQSNQSNHSKRHNNNNNKKPTTARNYGAVNQDKRNQHAPKCAKCNYFHFGACLVCSKCGKPGHQANNCRSNPTPRACYGCGSPDHMLNVCPKRPQGSGTVNNPPRGRAFVMGAQEAREDNNVVTGMFLVNNHFASILFDTGADKSFISTKFEHVVNQKSTPLTEIYTIELANGKLLTARKILKGCVLSYDGHSFYLDLIPIQLGSFDVVIGMDWLSKHQAEIQCHLKIVRVPLPNGGALEIQGEIASRKLHLISAMKARKYLKKECQAFLAHIKVKDQEEKKIGDIPIVRDFPEVFPDELPGLPPVRQVEFRIDLIPGAAPIAKTPYRLAPSEMQELSSQLQELLDQGFIRPSFSPWGAPIPFVKKKDGSFRMCIDYRELNKVTIKNRYPLPWIDDLFDQLQGSRHFSKIDLRSGYHQLRIHEDDIPKTAFRTRYGHYEFLVMPFGLTNAPAVFMDLMNRVCKPYLDKFVIVFIDDILIYSQNEEDHKQHLKLVLQLLAKEKLYAKFSKCKFWLKEVHFLGHVVNDKGIQVDPSKIEAVEKWEAATTLTEIRQFLGLAGYYRRFIENFSKIAKPLTMLTQKKQKYNWGREQEEAFQLLKHKLCQAPILSLPDGTDNFVVYCDASHQGLGCVLMQKDKVIAYASRQLKVHEKNYTTHDLELGAVIFALKIWRHYLYGTKCIIYTDHKSLQHILDQKMLNMRQRRWVELLNDYDCDIRYHPGKANVVADALSRKERIKPVRVRALGMTIQTSLKTQILEAQKEALKAKELKEELLCGAEKRLELKEDDVLYFQERMWVPELNNIRELIFHEAHKSKYSVHPGADKMYKDLKEYYWWPGMKKDIALYVGKCLTCSKVKAEHQKPSGMLQQPEIPQWKWEQISMDFITKLPRTSSGYDSIWVIVDRLTKSAHFLPIREDFKMEKLAKLYITEIITRHGVPMSIISDRDSRFTSRFWQSMQKALGTRLDLSTAYHPQTDGQTERTIQTLEDMLRCCVVDFGGSWDNHLPLIEFSYNNSYHTSIKCAPFEALYGRKCRSPVCWAEIRESQITGPEIIQETTDKIAQIKDRIKAARDRQKSYADNRRKPLEFAIGDKVMLKVSPWKGVVRFGKKGKLAPRYVGPFEILDRIGPVAYKLQLPQELSGVHDTFHVSNLKKCLSDETMIIPLNEVRLDDKLHFIEEPIEVMDREMKTLKRSRIPIVKVRWNSKRGPEFTWEREDHMKKEYPQLFTNDPTLVNKD</sequence>
<keyword evidence="12" id="KW-0695">RNA-directed DNA polymerase</keyword>
<evidence type="ECO:0000256" key="10">
    <source>
        <dbReference type="ARBA" id="ARBA00022842"/>
    </source>
</evidence>
<comment type="caution">
    <text evidence="22">The sequence shown here is derived from an EMBL/GenBank/DDBJ whole genome shotgun (WGS) entry which is preliminary data.</text>
</comment>
<feature type="domain" description="Integrase catalytic" evidence="21">
    <location>
        <begin position="1144"/>
        <end position="1307"/>
    </location>
</feature>
<evidence type="ECO:0000259" key="20">
    <source>
        <dbReference type="PROSITE" id="PS50878"/>
    </source>
</evidence>
<dbReference type="CDD" id="cd00303">
    <property type="entry name" value="retropepsin_like"/>
    <property type="match status" value="1"/>
</dbReference>
<evidence type="ECO:0000256" key="6">
    <source>
        <dbReference type="ARBA" id="ARBA00022723"/>
    </source>
</evidence>
<dbReference type="GO" id="GO:0006310">
    <property type="term" value="P:DNA recombination"/>
    <property type="evidence" value="ECO:0007669"/>
    <property type="project" value="UniProtKB-KW"/>
</dbReference>
<keyword evidence="17" id="KW-0175">Coiled coil</keyword>
<dbReference type="Gene3D" id="3.10.10.10">
    <property type="entry name" value="HIV Type 1 Reverse Transcriptase, subunit A, domain 1"/>
    <property type="match status" value="1"/>
</dbReference>
<dbReference type="Pfam" id="PF00098">
    <property type="entry name" value="zf-CCHC"/>
    <property type="match status" value="1"/>
</dbReference>
<evidence type="ECO:0000256" key="8">
    <source>
        <dbReference type="ARBA" id="ARBA00022759"/>
    </source>
</evidence>